<evidence type="ECO:0000259" key="1">
    <source>
        <dbReference type="Pfam" id="PF13579"/>
    </source>
</evidence>
<accession>A0A829Y899</accession>
<dbReference type="Pfam" id="PF13579">
    <property type="entry name" value="Glyco_trans_4_4"/>
    <property type="match status" value="1"/>
</dbReference>
<name>A0A829Y899_9GAMM</name>
<organism evidence="2 3">
    <name type="scientific">Steroidobacter agaridevorans</name>
    <dbReference type="NCBI Taxonomy" id="2695856"/>
    <lineage>
        <taxon>Bacteria</taxon>
        <taxon>Pseudomonadati</taxon>
        <taxon>Pseudomonadota</taxon>
        <taxon>Gammaproteobacteria</taxon>
        <taxon>Steroidobacterales</taxon>
        <taxon>Steroidobacteraceae</taxon>
        <taxon>Steroidobacter</taxon>
    </lineage>
</organism>
<dbReference type="Proteomes" id="UP000445000">
    <property type="component" value="Unassembled WGS sequence"/>
</dbReference>
<feature type="domain" description="Glycosyltransferase subfamily 4-like N-terminal" evidence="1">
    <location>
        <begin position="14"/>
        <end position="201"/>
    </location>
</feature>
<dbReference type="SUPFAM" id="SSF53756">
    <property type="entry name" value="UDP-Glycosyltransferase/glycogen phosphorylase"/>
    <property type="match status" value="1"/>
</dbReference>
<proteinExistence type="predicted"/>
<dbReference type="Gene3D" id="3.40.50.2000">
    <property type="entry name" value="Glycogen Phosphorylase B"/>
    <property type="match status" value="2"/>
</dbReference>
<dbReference type="Pfam" id="PF13692">
    <property type="entry name" value="Glyco_trans_1_4"/>
    <property type="match status" value="1"/>
</dbReference>
<reference evidence="3" key="1">
    <citation type="submission" date="2020-01" db="EMBL/GenBank/DDBJ databases">
        <title>'Steroidobacter agaridevorans' sp. nov., agar-degrading bacteria isolated from rhizosphere soils.</title>
        <authorList>
            <person name="Ikenaga M."/>
            <person name="Kataoka M."/>
            <person name="Murouchi A."/>
            <person name="Katsuragi S."/>
            <person name="Sakai M."/>
        </authorList>
    </citation>
    <scope>NUCLEOTIDE SEQUENCE [LARGE SCALE GENOMIC DNA]</scope>
    <source>
        <strain evidence="3">YU21-B</strain>
    </source>
</reference>
<keyword evidence="3" id="KW-1185">Reference proteome</keyword>
<dbReference type="GO" id="GO:0016757">
    <property type="term" value="F:glycosyltransferase activity"/>
    <property type="evidence" value="ECO:0007669"/>
    <property type="project" value="UniProtKB-ARBA"/>
</dbReference>
<evidence type="ECO:0000313" key="2">
    <source>
        <dbReference type="EMBL" id="GFE79529.1"/>
    </source>
</evidence>
<dbReference type="AlphaFoldDB" id="A0A829Y899"/>
<gene>
    <name evidence="2" type="primary">pslH</name>
    <name evidence="2" type="ORF">GCM10011487_15290</name>
</gene>
<comment type="caution">
    <text evidence="2">The sequence shown here is derived from an EMBL/GenBank/DDBJ whole genome shotgun (WGS) entry which is preliminary data.</text>
</comment>
<sequence length="410" mass="45311">MWISRHVPYPMNEGLKVYSAKLSEALAQAGAFVRVLGFGSTEATPKNRARMEWVSVPGDRRNTAVALLNRFPLTAAVDSTSAYRALLEEQLREPWDAIIFDSYGAGWALDRCKAYRATKLGAKAILVHVSHNHEEVLWHSMARQAEAGLPKRLALWQNYYKVRGLERQLLREVDLVSAITIEDEQALRAHRSDNNTLTLTPGYEGAVAPERVIDASVPRRAVIVGSFQWVVKRENLARFVEHADAQFAAHGIELVVAGDVPDDLKQTLLATSRATRFEGFVKDLAPFLAQARIAIVPELIGGGFKLKFLDYIFGRVPVATVDAAAAGLPPKLREDLITSTDFAGLTSAIVEHIDRLEHLNRLQTAAFEQAKTLYRWEDRGLQLQQRIAELQKARASSPARSSATAAAASA</sequence>
<dbReference type="EMBL" id="BLJN01000001">
    <property type="protein sequence ID" value="GFE79529.1"/>
    <property type="molecule type" value="Genomic_DNA"/>
</dbReference>
<evidence type="ECO:0000313" key="3">
    <source>
        <dbReference type="Proteomes" id="UP000445000"/>
    </source>
</evidence>
<protein>
    <submittedName>
        <fullName evidence="2">Biofilm formation protein PslH</fullName>
    </submittedName>
</protein>
<dbReference type="InterPro" id="IPR028098">
    <property type="entry name" value="Glyco_trans_4-like_N"/>
</dbReference>